<dbReference type="InterPro" id="IPR051405">
    <property type="entry name" value="phD/YefM_antitoxin"/>
</dbReference>
<dbReference type="InterPro" id="IPR006442">
    <property type="entry name" value="Antitoxin_Phd/YefM"/>
</dbReference>
<organism evidence="3 4">
    <name type="scientific">Paraglaciecola psychrophila 170</name>
    <dbReference type="NCBI Taxonomy" id="1129794"/>
    <lineage>
        <taxon>Bacteria</taxon>
        <taxon>Pseudomonadati</taxon>
        <taxon>Pseudomonadota</taxon>
        <taxon>Gammaproteobacteria</taxon>
        <taxon>Alteromonadales</taxon>
        <taxon>Alteromonadaceae</taxon>
        <taxon>Paraglaciecola</taxon>
    </lineage>
</organism>
<dbReference type="HOGENOM" id="CLU_171850_1_0_6"/>
<name>K6Z681_9ALTE</name>
<dbReference type="InterPro" id="IPR036165">
    <property type="entry name" value="YefM-like_sf"/>
</dbReference>
<dbReference type="SUPFAM" id="SSF143120">
    <property type="entry name" value="YefM-like"/>
    <property type="match status" value="1"/>
</dbReference>
<dbReference type="PANTHER" id="PTHR33713:SF1">
    <property type="entry name" value="CYTOPLASMIC PROTEIN"/>
    <property type="match status" value="1"/>
</dbReference>
<dbReference type="OrthoDB" id="5297687at2"/>
<dbReference type="AlphaFoldDB" id="K6Z681"/>
<protein>
    <recommendedName>
        <fullName evidence="2">Antitoxin</fullName>
    </recommendedName>
</protein>
<dbReference type="STRING" id="1129794.C427_1718"/>
<dbReference type="RefSeq" id="WP_007643799.1">
    <property type="nucleotide sequence ID" value="NC_020514.1"/>
</dbReference>
<proteinExistence type="inferred from homology"/>
<evidence type="ECO:0000256" key="2">
    <source>
        <dbReference type="RuleBase" id="RU362080"/>
    </source>
</evidence>
<sequence>MTTRRLTEAAASISELKANPIKVAMSAGGEAIAVLNRNEPAFYCIPADTYEFMMDHMEDLELLSIAEARRNKVIIKVNLSDLCA</sequence>
<dbReference type="KEGG" id="gps:C427_1718"/>
<evidence type="ECO:0000313" key="4">
    <source>
        <dbReference type="Proteomes" id="UP000011864"/>
    </source>
</evidence>
<accession>K6Z681</accession>
<dbReference type="Pfam" id="PF02604">
    <property type="entry name" value="PhdYeFM_antitox"/>
    <property type="match status" value="1"/>
</dbReference>
<dbReference type="PANTHER" id="PTHR33713">
    <property type="entry name" value="ANTITOXIN YAFN-RELATED"/>
    <property type="match status" value="1"/>
</dbReference>
<gene>
    <name evidence="3" type="ORF">C427_1718</name>
</gene>
<dbReference type="PATRIC" id="fig|1129794.4.peg.1703"/>
<reference evidence="3 4" key="1">
    <citation type="journal article" date="2013" name="Genome Announc.">
        <title>Complete Genome Sequence of Glaciecola psychrophila Strain 170T.</title>
        <authorList>
            <person name="Yin J."/>
            <person name="Chen J."/>
            <person name="Liu G."/>
            <person name="Yu Y."/>
            <person name="Song L."/>
            <person name="Wang X."/>
            <person name="Qu X."/>
        </authorList>
    </citation>
    <scope>NUCLEOTIDE SEQUENCE [LARGE SCALE GENOMIC DNA]</scope>
    <source>
        <strain evidence="3 4">170</strain>
    </source>
</reference>
<evidence type="ECO:0000313" key="3">
    <source>
        <dbReference type="EMBL" id="AGH43827.1"/>
    </source>
</evidence>
<dbReference type="Proteomes" id="UP000011864">
    <property type="component" value="Chromosome"/>
</dbReference>
<dbReference type="eggNOG" id="COG2161">
    <property type="taxonomic scope" value="Bacteria"/>
</dbReference>
<comment type="similarity">
    <text evidence="1 2">Belongs to the phD/YefM antitoxin family.</text>
</comment>
<keyword evidence="4" id="KW-1185">Reference proteome</keyword>
<comment type="function">
    <text evidence="2">Antitoxin component of a type II toxin-antitoxin (TA) system.</text>
</comment>
<dbReference type="EMBL" id="CP003837">
    <property type="protein sequence ID" value="AGH43827.1"/>
    <property type="molecule type" value="Genomic_DNA"/>
</dbReference>
<evidence type="ECO:0000256" key="1">
    <source>
        <dbReference type="ARBA" id="ARBA00009981"/>
    </source>
</evidence>